<accession>A0A484HE15</accession>
<name>A0A484HE15_9BACT</name>
<gene>
    <name evidence="1" type="ORF">EPICR_170063</name>
</gene>
<dbReference type="EMBL" id="CAACVI010000009">
    <property type="protein sequence ID" value="VEN73446.1"/>
    <property type="molecule type" value="Genomic_DNA"/>
</dbReference>
<dbReference type="AlphaFoldDB" id="A0A484HE15"/>
<sequence length="128" mass="14515">MEKDPSLSRGRLSQEVCLWLDWRSPNGKLKEVSCRKALLKLERNGLITLPESAPSHNLTPRISLMDLPDMANFRCDFSGLGKVTLEPVSGGRRNRENSRGQAFPRLSTPLFLGFHPIFAPHFSRRFPI</sequence>
<protein>
    <submittedName>
        <fullName evidence="1">Uncharacterized protein</fullName>
    </submittedName>
</protein>
<evidence type="ECO:0000313" key="1">
    <source>
        <dbReference type="EMBL" id="VEN73446.1"/>
    </source>
</evidence>
<proteinExistence type="predicted"/>
<organism evidence="1">
    <name type="scientific">uncultured Desulfobacteraceae bacterium</name>
    <dbReference type="NCBI Taxonomy" id="218296"/>
    <lineage>
        <taxon>Bacteria</taxon>
        <taxon>Pseudomonadati</taxon>
        <taxon>Thermodesulfobacteriota</taxon>
        <taxon>Desulfobacteria</taxon>
        <taxon>Desulfobacterales</taxon>
        <taxon>Desulfobacteraceae</taxon>
        <taxon>environmental samples</taxon>
    </lineage>
</organism>
<reference evidence="1" key="1">
    <citation type="submission" date="2019-01" db="EMBL/GenBank/DDBJ databases">
        <authorList>
            <consortium name="Genoscope - CEA"/>
            <person name="William W."/>
        </authorList>
    </citation>
    <scope>NUCLEOTIDE SEQUENCE</scope>
    <source>
        <strain evidence="1">CR-1</strain>
    </source>
</reference>